<feature type="transmembrane region" description="Helical" evidence="7">
    <location>
        <begin position="86"/>
        <end position="103"/>
    </location>
</feature>
<dbReference type="EMBL" id="NHYD01003956">
    <property type="protein sequence ID" value="PPQ68480.1"/>
    <property type="molecule type" value="Genomic_DNA"/>
</dbReference>
<feature type="transmembrane region" description="Helical" evidence="7">
    <location>
        <begin position="430"/>
        <end position="452"/>
    </location>
</feature>
<comment type="similarity">
    <text evidence="2">Belongs to the purine-cytosine permease (2.A.39) family.</text>
</comment>
<feature type="transmembrane region" description="Helical" evidence="7">
    <location>
        <begin position="51"/>
        <end position="74"/>
    </location>
</feature>
<keyword evidence="5 7" id="KW-0472">Membrane</keyword>
<dbReference type="GO" id="GO:0015205">
    <property type="term" value="F:nucleobase transmembrane transporter activity"/>
    <property type="evidence" value="ECO:0007669"/>
    <property type="project" value="TreeGrafter"/>
</dbReference>
<sequence>MAGLIQRVKQKIVIENSSHDANEDLLPSPPETRNWTWYNYSALWAGQALDASWVCALFLLLHFSGLILSFSGVLDVCSLVISGRSYFKYIFAASFVSIGLTVNQTIAPVLIGCFLTGLAAVLNATFGAYYHVGFPVMIRPTFGLKGSKWFVVLRGLIGIVYYAAEMMNVMWVCIFGQRYINWVPSMPASAGTDAKTILNYFLAWTISLPLALLHPSKLRPIFTIRVIFAFAAFFTMFVWCTVLGQTDPNGFKGFAILQPKPISGGALGWASMSAINSVLATVAPMITNQSDVSRYAKAPRHAGWPQGLTIFVSKSLFAFFSIIAAASLQSRYGGEARWGIWQQLQLLLEENWDGKTRFGCFFIACGVAYSVMVTNAYCNSVPFGADIAALFPPMIRGQIFMTLVSLPVLPWQILIVSHVLVYVFRFKVLIVDFLVLTFLGSYTFLMGALLGCQWGDFVLRKGNYHVRSMFDKSPNGIYTYHKGYNLAGFAAWFVSFAIIFPGLVAAYIPDKMSIGATRIYNMGWVISVPLSGLCYYAINRFFPAPVVPAEFADAQEPTKWLGMGDIHGIFPGETIDGTNSTSDDGSSIADDEKTKDPVAVYSVAA</sequence>
<protein>
    <recommendedName>
        <fullName evidence="10">Thiamine transporter</fullName>
    </recommendedName>
</protein>
<proteinExistence type="inferred from homology"/>
<dbReference type="Pfam" id="PF02133">
    <property type="entry name" value="Transp_cyt_pur"/>
    <property type="match status" value="1"/>
</dbReference>
<feature type="transmembrane region" description="Helical" evidence="7">
    <location>
        <begin position="486"/>
        <end position="507"/>
    </location>
</feature>
<evidence type="ECO:0000256" key="4">
    <source>
        <dbReference type="ARBA" id="ARBA00022989"/>
    </source>
</evidence>
<feature type="transmembrane region" description="Helical" evidence="7">
    <location>
        <begin position="308"/>
        <end position="328"/>
    </location>
</feature>
<accession>A0A409VQC3</accession>
<evidence type="ECO:0000256" key="7">
    <source>
        <dbReference type="SAM" id="Phobius"/>
    </source>
</evidence>
<evidence type="ECO:0000313" key="8">
    <source>
        <dbReference type="EMBL" id="PPQ68480.1"/>
    </source>
</evidence>
<evidence type="ECO:0000256" key="6">
    <source>
        <dbReference type="SAM" id="MobiDB-lite"/>
    </source>
</evidence>
<dbReference type="InterPro" id="IPR001248">
    <property type="entry name" value="Pur-cyt_permease"/>
</dbReference>
<feature type="transmembrane region" description="Helical" evidence="7">
    <location>
        <begin position="356"/>
        <end position="378"/>
    </location>
</feature>
<feature type="transmembrane region" description="Helical" evidence="7">
    <location>
        <begin position="266"/>
        <end position="287"/>
    </location>
</feature>
<evidence type="ECO:0000313" key="9">
    <source>
        <dbReference type="Proteomes" id="UP000283269"/>
    </source>
</evidence>
<dbReference type="InParanoid" id="A0A409VQC3"/>
<reference evidence="8 9" key="1">
    <citation type="journal article" date="2018" name="Evol. Lett.">
        <title>Horizontal gene cluster transfer increased hallucinogenic mushroom diversity.</title>
        <authorList>
            <person name="Reynolds H.T."/>
            <person name="Vijayakumar V."/>
            <person name="Gluck-Thaler E."/>
            <person name="Korotkin H.B."/>
            <person name="Matheny P.B."/>
            <person name="Slot J.C."/>
        </authorList>
    </citation>
    <scope>NUCLEOTIDE SEQUENCE [LARGE SCALE GENOMIC DNA]</scope>
    <source>
        <strain evidence="8 9">2631</strain>
    </source>
</reference>
<dbReference type="Proteomes" id="UP000283269">
    <property type="component" value="Unassembled WGS sequence"/>
</dbReference>
<keyword evidence="9" id="KW-1185">Reference proteome</keyword>
<dbReference type="InterPro" id="IPR045225">
    <property type="entry name" value="Uracil/uridine/allantoin_perm"/>
</dbReference>
<dbReference type="AlphaFoldDB" id="A0A409VQC3"/>
<feature type="transmembrane region" description="Helical" evidence="7">
    <location>
        <begin position="519"/>
        <end position="538"/>
    </location>
</feature>
<dbReference type="STRING" id="93625.A0A409VQC3"/>
<comment type="subcellular location">
    <subcellularLocation>
        <location evidence="1">Membrane</location>
        <topology evidence="1">Multi-pass membrane protein</topology>
    </subcellularLocation>
</comment>
<feature type="transmembrane region" description="Helical" evidence="7">
    <location>
        <begin position="226"/>
        <end position="246"/>
    </location>
</feature>
<feature type="transmembrane region" description="Helical" evidence="7">
    <location>
        <begin position="197"/>
        <end position="214"/>
    </location>
</feature>
<evidence type="ECO:0008006" key="10">
    <source>
        <dbReference type="Google" id="ProtNLM"/>
    </source>
</evidence>
<name>A0A409VQC3_PSICY</name>
<dbReference type="Gene3D" id="1.10.4160.10">
    <property type="entry name" value="Hydantoin permease"/>
    <property type="match status" value="2"/>
</dbReference>
<dbReference type="OrthoDB" id="2018619at2759"/>
<keyword evidence="3 7" id="KW-0812">Transmembrane</keyword>
<keyword evidence="4 7" id="KW-1133">Transmembrane helix</keyword>
<evidence type="ECO:0000256" key="1">
    <source>
        <dbReference type="ARBA" id="ARBA00004141"/>
    </source>
</evidence>
<dbReference type="PANTHER" id="PTHR30618:SF0">
    <property type="entry name" value="PURINE-URACIL PERMEASE NCS1"/>
    <property type="match status" value="1"/>
</dbReference>
<gene>
    <name evidence="8" type="ORF">CVT25_008406</name>
</gene>
<feature type="transmembrane region" description="Helical" evidence="7">
    <location>
        <begin position="109"/>
        <end position="130"/>
    </location>
</feature>
<comment type="caution">
    <text evidence="8">The sequence shown here is derived from an EMBL/GenBank/DDBJ whole genome shotgun (WGS) entry which is preliminary data.</text>
</comment>
<dbReference type="GO" id="GO:0005886">
    <property type="term" value="C:plasma membrane"/>
    <property type="evidence" value="ECO:0007669"/>
    <property type="project" value="TreeGrafter"/>
</dbReference>
<feature type="transmembrane region" description="Helical" evidence="7">
    <location>
        <begin position="151"/>
        <end position="177"/>
    </location>
</feature>
<evidence type="ECO:0000256" key="3">
    <source>
        <dbReference type="ARBA" id="ARBA00022692"/>
    </source>
</evidence>
<feature type="compositionally biased region" description="Low complexity" evidence="6">
    <location>
        <begin position="574"/>
        <end position="588"/>
    </location>
</feature>
<evidence type="ECO:0000256" key="5">
    <source>
        <dbReference type="ARBA" id="ARBA00023136"/>
    </source>
</evidence>
<evidence type="ECO:0000256" key="2">
    <source>
        <dbReference type="ARBA" id="ARBA00008974"/>
    </source>
</evidence>
<organism evidence="8 9">
    <name type="scientific">Psilocybe cyanescens</name>
    <dbReference type="NCBI Taxonomy" id="93625"/>
    <lineage>
        <taxon>Eukaryota</taxon>
        <taxon>Fungi</taxon>
        <taxon>Dikarya</taxon>
        <taxon>Basidiomycota</taxon>
        <taxon>Agaricomycotina</taxon>
        <taxon>Agaricomycetes</taxon>
        <taxon>Agaricomycetidae</taxon>
        <taxon>Agaricales</taxon>
        <taxon>Agaricineae</taxon>
        <taxon>Strophariaceae</taxon>
        <taxon>Psilocybe</taxon>
    </lineage>
</organism>
<feature type="transmembrane region" description="Helical" evidence="7">
    <location>
        <begin position="399"/>
        <end position="424"/>
    </location>
</feature>
<dbReference type="PANTHER" id="PTHR30618">
    <property type="entry name" value="NCS1 FAMILY PURINE/PYRIMIDINE TRANSPORTER"/>
    <property type="match status" value="1"/>
</dbReference>
<feature type="region of interest" description="Disordered" evidence="6">
    <location>
        <begin position="573"/>
        <end position="594"/>
    </location>
</feature>